<feature type="compositionally biased region" description="Low complexity" evidence="16">
    <location>
        <begin position="328"/>
        <end position="337"/>
    </location>
</feature>
<accession>A0A9J6H0N5</accession>
<dbReference type="InterPro" id="IPR023339">
    <property type="entry name" value="CVC"/>
</dbReference>
<evidence type="ECO:0000256" key="12">
    <source>
        <dbReference type="ARBA" id="ARBA00030203"/>
    </source>
</evidence>
<dbReference type="InterPro" id="IPR001356">
    <property type="entry name" value="HD"/>
</dbReference>
<dbReference type="InterPro" id="IPR003654">
    <property type="entry name" value="OAR_dom"/>
</dbReference>
<evidence type="ECO:0000256" key="10">
    <source>
        <dbReference type="ARBA" id="ARBA00023242"/>
    </source>
</evidence>
<dbReference type="CDD" id="cd00086">
    <property type="entry name" value="homeodomain"/>
    <property type="match status" value="1"/>
</dbReference>
<comment type="subcellular location">
    <subcellularLocation>
        <location evidence="1 14 15">Nucleus</location>
    </subcellularLocation>
</comment>
<dbReference type="PROSITE" id="PS00027">
    <property type="entry name" value="HOMEOBOX_1"/>
    <property type="match status" value="1"/>
</dbReference>
<gene>
    <name evidence="20" type="ORF">HPB48_004453</name>
</gene>
<proteinExistence type="inferred from homology"/>
<keyword evidence="5" id="KW-0716">Sensory transduction</keyword>
<keyword evidence="7 14" id="KW-0238">DNA-binding</keyword>
<evidence type="ECO:0000256" key="7">
    <source>
        <dbReference type="ARBA" id="ARBA00023125"/>
    </source>
</evidence>
<dbReference type="SUPFAM" id="SSF46689">
    <property type="entry name" value="Homeodomain-like"/>
    <property type="match status" value="1"/>
</dbReference>
<dbReference type="SMART" id="SM00389">
    <property type="entry name" value="HOX"/>
    <property type="match status" value="1"/>
</dbReference>
<dbReference type="PANTHER" id="PTHR46892">
    <property type="entry name" value="VISUAL SYSTEM HOMEOBOX 2"/>
    <property type="match status" value="1"/>
</dbReference>
<dbReference type="Pfam" id="PF00046">
    <property type="entry name" value="Homeodomain"/>
    <property type="match status" value="1"/>
</dbReference>
<evidence type="ECO:0000259" key="17">
    <source>
        <dbReference type="PROSITE" id="PS50071"/>
    </source>
</evidence>
<evidence type="ECO:0000256" key="8">
    <source>
        <dbReference type="ARBA" id="ARBA00023155"/>
    </source>
</evidence>
<dbReference type="InterPro" id="IPR017970">
    <property type="entry name" value="Homeobox_CS"/>
</dbReference>
<protein>
    <recommendedName>
        <fullName evidence="3">Visual system homeobox 2</fullName>
    </recommendedName>
    <alternativeName>
        <fullName evidence="12">Ceh-10 homeodomain-containing homolog</fullName>
    </alternativeName>
    <alternativeName>
        <fullName evidence="13">Homeobox protein CHX10</fullName>
    </alternativeName>
</protein>
<organism evidence="20 21">
    <name type="scientific">Haemaphysalis longicornis</name>
    <name type="common">Bush tick</name>
    <dbReference type="NCBI Taxonomy" id="44386"/>
    <lineage>
        <taxon>Eukaryota</taxon>
        <taxon>Metazoa</taxon>
        <taxon>Ecdysozoa</taxon>
        <taxon>Arthropoda</taxon>
        <taxon>Chelicerata</taxon>
        <taxon>Arachnida</taxon>
        <taxon>Acari</taxon>
        <taxon>Parasitiformes</taxon>
        <taxon>Ixodida</taxon>
        <taxon>Ixodoidea</taxon>
        <taxon>Ixodidae</taxon>
        <taxon>Haemaphysalinae</taxon>
        <taxon>Haemaphysalis</taxon>
    </lineage>
</organism>
<dbReference type="OrthoDB" id="6159439at2759"/>
<keyword evidence="4" id="KW-0217">Developmental protein</keyword>
<evidence type="ECO:0000256" key="11">
    <source>
        <dbReference type="ARBA" id="ARBA00023305"/>
    </source>
</evidence>
<evidence type="ECO:0000256" key="14">
    <source>
        <dbReference type="PROSITE-ProRule" id="PRU00108"/>
    </source>
</evidence>
<comment type="caution">
    <text evidence="20">The sequence shown here is derived from an EMBL/GenBank/DDBJ whole genome shotgun (WGS) entry which is preliminary data.</text>
</comment>
<feature type="region of interest" description="Disordered" evidence="16">
    <location>
        <begin position="238"/>
        <end position="354"/>
    </location>
</feature>
<dbReference type="AlphaFoldDB" id="A0A9J6H0N5"/>
<dbReference type="InterPro" id="IPR009057">
    <property type="entry name" value="Homeodomain-like_sf"/>
</dbReference>
<keyword evidence="11" id="KW-0844">Vision</keyword>
<keyword evidence="8 14" id="KW-0371">Homeobox</keyword>
<reference evidence="20 21" key="1">
    <citation type="journal article" date="2020" name="Cell">
        <title>Large-Scale Comparative Analyses of Tick Genomes Elucidate Their Genetic Diversity and Vector Capacities.</title>
        <authorList>
            <consortium name="Tick Genome and Microbiome Consortium (TIGMIC)"/>
            <person name="Jia N."/>
            <person name="Wang J."/>
            <person name="Shi W."/>
            <person name="Du L."/>
            <person name="Sun Y."/>
            <person name="Zhan W."/>
            <person name="Jiang J.F."/>
            <person name="Wang Q."/>
            <person name="Zhang B."/>
            <person name="Ji P."/>
            <person name="Bell-Sakyi L."/>
            <person name="Cui X.M."/>
            <person name="Yuan T.T."/>
            <person name="Jiang B.G."/>
            <person name="Yang W.F."/>
            <person name="Lam T.T."/>
            <person name="Chang Q.C."/>
            <person name="Ding S.J."/>
            <person name="Wang X.J."/>
            <person name="Zhu J.G."/>
            <person name="Ruan X.D."/>
            <person name="Zhao L."/>
            <person name="Wei J.T."/>
            <person name="Ye R.Z."/>
            <person name="Que T.C."/>
            <person name="Du C.H."/>
            <person name="Zhou Y.H."/>
            <person name="Cheng J.X."/>
            <person name="Dai P.F."/>
            <person name="Guo W.B."/>
            <person name="Han X.H."/>
            <person name="Huang E.J."/>
            <person name="Li L.F."/>
            <person name="Wei W."/>
            <person name="Gao Y.C."/>
            <person name="Liu J.Z."/>
            <person name="Shao H.Z."/>
            <person name="Wang X."/>
            <person name="Wang C.C."/>
            <person name="Yang T.C."/>
            <person name="Huo Q.B."/>
            <person name="Li W."/>
            <person name="Chen H.Y."/>
            <person name="Chen S.E."/>
            <person name="Zhou L.G."/>
            <person name="Ni X.B."/>
            <person name="Tian J.H."/>
            <person name="Sheng Y."/>
            <person name="Liu T."/>
            <person name="Pan Y.S."/>
            <person name="Xia L.Y."/>
            <person name="Li J."/>
            <person name="Zhao F."/>
            <person name="Cao W.C."/>
        </authorList>
    </citation>
    <scope>NUCLEOTIDE SEQUENCE [LARGE SCALE GENOMIC DNA]</scope>
    <source>
        <strain evidence="20">HaeL-2018</strain>
    </source>
</reference>
<comment type="similarity">
    <text evidence="2">Belongs to the paired homeobox family.</text>
</comment>
<feature type="compositionally biased region" description="Low complexity" evidence="16">
    <location>
        <begin position="258"/>
        <end position="271"/>
    </location>
</feature>
<dbReference type="EMBL" id="JABSTR010000010">
    <property type="protein sequence ID" value="KAH9380536.1"/>
    <property type="molecule type" value="Genomic_DNA"/>
</dbReference>
<dbReference type="Gene3D" id="1.10.10.60">
    <property type="entry name" value="Homeodomain-like"/>
    <property type="match status" value="1"/>
</dbReference>
<dbReference type="GO" id="GO:0000981">
    <property type="term" value="F:DNA-binding transcription factor activity, RNA polymerase II-specific"/>
    <property type="evidence" value="ECO:0007669"/>
    <property type="project" value="InterPro"/>
</dbReference>
<dbReference type="GO" id="GO:0007601">
    <property type="term" value="P:visual perception"/>
    <property type="evidence" value="ECO:0007669"/>
    <property type="project" value="UniProtKB-KW"/>
</dbReference>
<keyword evidence="10 14" id="KW-0539">Nucleus</keyword>
<dbReference type="PANTHER" id="PTHR46892:SF3">
    <property type="entry name" value="VISUAL SYSTEM HOMEOBOX 2"/>
    <property type="match status" value="1"/>
</dbReference>
<sequence>METVQRHRRCSSFVGLRESRLPFETGNCESHLVITPWRTLLFGSCCAWSRVQVYVDAEVRRCYALVWLRLNDSCRIKEHLVKLQQVFRIESGYPGSTAADLCDEGSALSRKKKKKRRHRTIFTSFQLEELEKAFKEAHYPDVYAREMLSLKTDLPEDRIQVWFQNRRAKWRKTEKCWGKSTIMAEYGLYGAMVRHSLPLPESILRTAKSDSGDDVSSCAPWLLGMHRKSLEAAEKLKGTSDCCSDSGGAPSTPPPPTQALTPSSSGGVNNAAGGGDGAVSSSSGGGGRLEAPPSSPLASSTPPSSAPSSPLPMTTNATTRPSPPSSVPPSALSPAGSTASGVPGGADPSPAVSQDLRTHSIAALRLRAREHSARLQHSIDALFA</sequence>
<evidence type="ECO:0000259" key="19">
    <source>
        <dbReference type="PROSITE" id="PS51496"/>
    </source>
</evidence>
<evidence type="ECO:0000313" key="21">
    <source>
        <dbReference type="Proteomes" id="UP000821853"/>
    </source>
</evidence>
<dbReference type="VEuPathDB" id="VectorBase:HLOH_049399"/>
<dbReference type="Pfam" id="PF03826">
    <property type="entry name" value="OAR"/>
    <property type="match status" value="1"/>
</dbReference>
<dbReference type="PROSITE" id="PS51496">
    <property type="entry name" value="CVC"/>
    <property type="match status" value="1"/>
</dbReference>
<dbReference type="InterPro" id="IPR052294">
    <property type="entry name" value="VSX_homeobox_regulators"/>
</dbReference>
<feature type="domain" description="CVC" evidence="19">
    <location>
        <begin position="175"/>
        <end position="231"/>
    </location>
</feature>
<dbReference type="GO" id="GO:1990837">
    <property type="term" value="F:sequence-specific double-stranded DNA binding"/>
    <property type="evidence" value="ECO:0007669"/>
    <property type="project" value="TreeGrafter"/>
</dbReference>
<evidence type="ECO:0000256" key="13">
    <source>
        <dbReference type="ARBA" id="ARBA00031274"/>
    </source>
</evidence>
<keyword evidence="6" id="KW-0805">Transcription regulation</keyword>
<evidence type="ECO:0000256" key="5">
    <source>
        <dbReference type="ARBA" id="ARBA00022606"/>
    </source>
</evidence>
<evidence type="ECO:0000256" key="15">
    <source>
        <dbReference type="RuleBase" id="RU000682"/>
    </source>
</evidence>
<feature type="domain" description="Homeobox" evidence="17">
    <location>
        <begin position="113"/>
        <end position="173"/>
    </location>
</feature>
<dbReference type="OMA" id="KLKGQDC"/>
<evidence type="ECO:0000313" key="20">
    <source>
        <dbReference type="EMBL" id="KAH9380536.1"/>
    </source>
</evidence>
<evidence type="ECO:0000259" key="18">
    <source>
        <dbReference type="PROSITE" id="PS50803"/>
    </source>
</evidence>
<evidence type="ECO:0000256" key="3">
    <source>
        <dbReference type="ARBA" id="ARBA00014891"/>
    </source>
</evidence>
<feature type="DNA-binding region" description="Homeobox" evidence="14">
    <location>
        <begin position="115"/>
        <end position="174"/>
    </location>
</feature>
<dbReference type="Proteomes" id="UP000821853">
    <property type="component" value="Chromosome 8"/>
</dbReference>
<feature type="compositionally biased region" description="Low complexity" evidence="16">
    <location>
        <begin position="296"/>
        <end position="312"/>
    </location>
</feature>
<dbReference type="FunFam" id="1.10.10.60:FF:000065">
    <property type="entry name" value="Visual system homeobox 1"/>
    <property type="match status" value="1"/>
</dbReference>
<dbReference type="GO" id="GO:0005634">
    <property type="term" value="C:nucleus"/>
    <property type="evidence" value="ECO:0007669"/>
    <property type="project" value="UniProtKB-SubCell"/>
</dbReference>
<evidence type="ECO:0000256" key="6">
    <source>
        <dbReference type="ARBA" id="ARBA00023015"/>
    </source>
</evidence>
<dbReference type="PROSITE" id="PS50071">
    <property type="entry name" value="HOMEOBOX_2"/>
    <property type="match status" value="1"/>
</dbReference>
<evidence type="ECO:0000256" key="4">
    <source>
        <dbReference type="ARBA" id="ARBA00022473"/>
    </source>
</evidence>
<keyword evidence="9" id="KW-0804">Transcription</keyword>
<evidence type="ECO:0000256" key="2">
    <source>
        <dbReference type="ARBA" id="ARBA00005733"/>
    </source>
</evidence>
<keyword evidence="21" id="KW-1185">Reference proteome</keyword>
<feature type="domain" description="OAR" evidence="18">
    <location>
        <begin position="359"/>
        <end position="372"/>
    </location>
</feature>
<evidence type="ECO:0000256" key="9">
    <source>
        <dbReference type="ARBA" id="ARBA00023163"/>
    </source>
</evidence>
<evidence type="ECO:0000256" key="16">
    <source>
        <dbReference type="SAM" id="MobiDB-lite"/>
    </source>
</evidence>
<name>A0A9J6H0N5_HAELO</name>
<evidence type="ECO:0000256" key="1">
    <source>
        <dbReference type="ARBA" id="ARBA00004123"/>
    </source>
</evidence>
<feature type="compositionally biased region" description="Gly residues" evidence="16">
    <location>
        <begin position="272"/>
        <end position="288"/>
    </location>
</feature>
<dbReference type="PROSITE" id="PS50803">
    <property type="entry name" value="OAR"/>
    <property type="match status" value="1"/>
</dbReference>